<dbReference type="AlphaFoldDB" id="A0AAD7EF00"/>
<dbReference type="Proteomes" id="UP001218218">
    <property type="component" value="Unassembled WGS sequence"/>
</dbReference>
<feature type="compositionally biased region" description="Basic residues" evidence="2">
    <location>
        <begin position="398"/>
        <end position="421"/>
    </location>
</feature>
<feature type="coiled-coil region" evidence="1">
    <location>
        <begin position="37"/>
        <end position="78"/>
    </location>
</feature>
<sequence>MTEHAKPSSQVKVEQPSSGPGLKIEKLECSETAASEIAMLKEEAQRRELKLLELDKQNKRLKSKRATDANRIAELEAEVASLKCVATAKVKREVMDSDDELENDDSEARPEVRPDVEPSRLSTPMSPGRHSTARPGDGPSRDAWSPVVPDAIGDDSDSNSVIQVKDEVIDVVIKAEGQADQFKRVALIKSEDGNFDIWNVDGFGLGPVVDLDEKYNRGFTRKVISDAFGGGHVACYHHFEPKEGQAAKTPFLTLSRSWNNALPASPGLHGMGFFGMSSCPVRPAPVNFFVGEGPNDWRFLGTYDYLRWGEIAPHHVSLLPPVVLNNWVNGTLSSQWGKSWIERTNHGLKEARKVRYTPDGVVDALKDGRMTISFTILKCVGYPEEWFEKLLHYEQHPKPKKSTSKPKLGKRRAPAKARGSVKRQALGRGEAKTKTETKQEPLSDDESDELEEAADSGSEYSDGPRLIAGMPKRTSPRKMARAQSVEV</sequence>
<keyword evidence="1" id="KW-0175">Coiled coil</keyword>
<feature type="domain" description="DUF6697" evidence="3">
    <location>
        <begin position="219"/>
        <end position="391"/>
    </location>
</feature>
<gene>
    <name evidence="4" type="ORF">DFH08DRAFT_819436</name>
</gene>
<dbReference type="EMBL" id="JARIHO010000055">
    <property type="protein sequence ID" value="KAJ7318998.1"/>
    <property type="molecule type" value="Genomic_DNA"/>
</dbReference>
<evidence type="ECO:0000313" key="4">
    <source>
        <dbReference type="EMBL" id="KAJ7318998.1"/>
    </source>
</evidence>
<accession>A0AAD7EF00</accession>
<keyword evidence="5" id="KW-1185">Reference proteome</keyword>
<proteinExistence type="predicted"/>
<organism evidence="4 5">
    <name type="scientific">Mycena albidolilacea</name>
    <dbReference type="NCBI Taxonomy" id="1033008"/>
    <lineage>
        <taxon>Eukaryota</taxon>
        <taxon>Fungi</taxon>
        <taxon>Dikarya</taxon>
        <taxon>Basidiomycota</taxon>
        <taxon>Agaricomycotina</taxon>
        <taxon>Agaricomycetes</taxon>
        <taxon>Agaricomycetidae</taxon>
        <taxon>Agaricales</taxon>
        <taxon>Marasmiineae</taxon>
        <taxon>Mycenaceae</taxon>
        <taxon>Mycena</taxon>
    </lineage>
</organism>
<name>A0AAD7EF00_9AGAR</name>
<evidence type="ECO:0000313" key="5">
    <source>
        <dbReference type="Proteomes" id="UP001218218"/>
    </source>
</evidence>
<protein>
    <recommendedName>
        <fullName evidence="3">DUF6697 domain-containing protein</fullName>
    </recommendedName>
</protein>
<dbReference type="Pfam" id="PF20411">
    <property type="entry name" value="DUF6697"/>
    <property type="match status" value="1"/>
</dbReference>
<evidence type="ECO:0000256" key="2">
    <source>
        <dbReference type="SAM" id="MobiDB-lite"/>
    </source>
</evidence>
<dbReference type="InterPro" id="IPR046520">
    <property type="entry name" value="DUF6697"/>
</dbReference>
<feature type="compositionally biased region" description="Acidic residues" evidence="2">
    <location>
        <begin position="442"/>
        <end position="454"/>
    </location>
</feature>
<feature type="compositionally biased region" description="Basic and acidic residues" evidence="2">
    <location>
        <begin position="106"/>
        <end position="118"/>
    </location>
</feature>
<feature type="compositionally biased region" description="Basic and acidic residues" evidence="2">
    <location>
        <begin position="429"/>
        <end position="441"/>
    </location>
</feature>
<feature type="compositionally biased region" description="Polar residues" evidence="2">
    <location>
        <begin position="7"/>
        <end position="18"/>
    </location>
</feature>
<feature type="region of interest" description="Disordered" evidence="2">
    <location>
        <begin position="95"/>
        <end position="157"/>
    </location>
</feature>
<feature type="compositionally biased region" description="Acidic residues" evidence="2">
    <location>
        <begin position="96"/>
        <end position="105"/>
    </location>
</feature>
<comment type="caution">
    <text evidence="4">The sequence shown here is derived from an EMBL/GenBank/DDBJ whole genome shotgun (WGS) entry which is preliminary data.</text>
</comment>
<feature type="region of interest" description="Disordered" evidence="2">
    <location>
        <begin position="1"/>
        <end position="22"/>
    </location>
</feature>
<evidence type="ECO:0000256" key="1">
    <source>
        <dbReference type="SAM" id="Coils"/>
    </source>
</evidence>
<feature type="region of interest" description="Disordered" evidence="2">
    <location>
        <begin position="396"/>
        <end position="487"/>
    </location>
</feature>
<evidence type="ECO:0000259" key="3">
    <source>
        <dbReference type="Pfam" id="PF20411"/>
    </source>
</evidence>
<reference evidence="4" key="1">
    <citation type="submission" date="2023-03" db="EMBL/GenBank/DDBJ databases">
        <title>Massive genome expansion in bonnet fungi (Mycena s.s.) driven by repeated elements and novel gene families across ecological guilds.</title>
        <authorList>
            <consortium name="Lawrence Berkeley National Laboratory"/>
            <person name="Harder C.B."/>
            <person name="Miyauchi S."/>
            <person name="Viragh M."/>
            <person name="Kuo A."/>
            <person name="Thoen E."/>
            <person name="Andreopoulos B."/>
            <person name="Lu D."/>
            <person name="Skrede I."/>
            <person name="Drula E."/>
            <person name="Henrissat B."/>
            <person name="Morin E."/>
            <person name="Kohler A."/>
            <person name="Barry K."/>
            <person name="LaButti K."/>
            <person name="Morin E."/>
            <person name="Salamov A."/>
            <person name="Lipzen A."/>
            <person name="Mereny Z."/>
            <person name="Hegedus B."/>
            <person name="Baldrian P."/>
            <person name="Stursova M."/>
            <person name="Weitz H."/>
            <person name="Taylor A."/>
            <person name="Grigoriev I.V."/>
            <person name="Nagy L.G."/>
            <person name="Martin F."/>
            <person name="Kauserud H."/>
        </authorList>
    </citation>
    <scope>NUCLEOTIDE SEQUENCE</scope>
    <source>
        <strain evidence="4">CBHHK002</strain>
    </source>
</reference>